<dbReference type="InterPro" id="IPR020846">
    <property type="entry name" value="MFS_dom"/>
</dbReference>
<dbReference type="SUPFAM" id="SSF103473">
    <property type="entry name" value="MFS general substrate transporter"/>
    <property type="match status" value="1"/>
</dbReference>
<feature type="transmembrane region" description="Helical" evidence="4">
    <location>
        <begin position="274"/>
        <end position="293"/>
    </location>
</feature>
<protein>
    <submittedName>
        <fullName evidence="6">Cyanate transporter</fullName>
    </submittedName>
</protein>
<evidence type="ECO:0000256" key="4">
    <source>
        <dbReference type="SAM" id="Phobius"/>
    </source>
</evidence>
<dbReference type="RefSeq" id="WP_179512723.1">
    <property type="nucleotide sequence ID" value="NZ_JANFAV010000025.1"/>
</dbReference>
<proteinExistence type="predicted"/>
<evidence type="ECO:0000256" key="3">
    <source>
        <dbReference type="ARBA" id="ARBA00023136"/>
    </source>
</evidence>
<keyword evidence="1 4" id="KW-0812">Transmembrane</keyword>
<reference evidence="6" key="1">
    <citation type="submission" date="2022-06" db="EMBL/GenBank/DDBJ databases">
        <title>Sphingomonas sp. nov. isolated from rhizosphere soil of tomato.</title>
        <authorList>
            <person name="Dong H."/>
            <person name="Gao R."/>
        </authorList>
    </citation>
    <scope>NUCLEOTIDE SEQUENCE</scope>
    <source>
        <strain evidence="6">MMSM24</strain>
    </source>
</reference>
<evidence type="ECO:0000313" key="7">
    <source>
        <dbReference type="Proteomes" id="UP001165565"/>
    </source>
</evidence>
<feature type="domain" description="Major facilitator superfamily (MFS) profile" evidence="5">
    <location>
        <begin position="8"/>
        <end position="388"/>
    </location>
</feature>
<dbReference type="AlphaFoldDB" id="A0AA41ZIY6"/>
<accession>A0AA41ZIY6</accession>
<dbReference type="PANTHER" id="PTHR23523:SF1">
    <property type="entry name" value="CYANATE TRANSPORT PROTEIN CYNX"/>
    <property type="match status" value="1"/>
</dbReference>
<sequence>MSSVEHPRRLPLLLMVVLVGLNLRPFLTATGPLAGGIRADTGMTLQTMSLLTLVPMALMGVFAFAGPALERRIGARRAMIAALAVMAAGSAARLFVSSAGELVATAALIGVGVAIVQAVFPGILKRHFAGQLAVIMGLYSATLMGGGAVGARLSPVIAALGGGWRVGLGWLVAPAAAAMLVAGLVLPRDARRADSATIRVGHLLRRPRTWLLMICFGLVNGGYSTVIAWLAPFYQERGWSAGTSGTLLAAMALSQGIAALLFPALARRGRDRRGWLWLTLALQATGFLGLATMPDLAPLLWAVAVGAGLGASFALTMIVALDHLDHPAAAGALAALMQGGGFLLAALAPWVTALLHERTGGFAAGWGMHLGIVVLVTVLTARLAPHSYARALAG</sequence>
<dbReference type="Gene3D" id="1.20.1250.20">
    <property type="entry name" value="MFS general substrate transporter like domains"/>
    <property type="match status" value="2"/>
</dbReference>
<keyword evidence="3 4" id="KW-0472">Membrane</keyword>
<feature type="transmembrane region" description="Helical" evidence="4">
    <location>
        <begin position="166"/>
        <end position="188"/>
    </location>
</feature>
<evidence type="ECO:0000256" key="1">
    <source>
        <dbReference type="ARBA" id="ARBA00022692"/>
    </source>
</evidence>
<feature type="transmembrane region" description="Helical" evidence="4">
    <location>
        <begin position="78"/>
        <end position="96"/>
    </location>
</feature>
<dbReference type="Pfam" id="PF07690">
    <property type="entry name" value="MFS_1"/>
    <property type="match status" value="1"/>
</dbReference>
<keyword evidence="7" id="KW-1185">Reference proteome</keyword>
<dbReference type="InterPro" id="IPR011701">
    <property type="entry name" value="MFS"/>
</dbReference>
<feature type="transmembrane region" description="Helical" evidence="4">
    <location>
        <begin position="328"/>
        <end position="351"/>
    </location>
</feature>
<feature type="transmembrane region" description="Helical" evidence="4">
    <location>
        <begin position="243"/>
        <end position="262"/>
    </location>
</feature>
<dbReference type="Proteomes" id="UP001165565">
    <property type="component" value="Unassembled WGS sequence"/>
</dbReference>
<feature type="transmembrane region" description="Helical" evidence="4">
    <location>
        <begin position="132"/>
        <end position="154"/>
    </location>
</feature>
<gene>
    <name evidence="6" type="ORF">NEE01_22465</name>
</gene>
<dbReference type="NCBIfam" id="NF007256">
    <property type="entry name" value="PRK09705.1"/>
    <property type="match status" value="1"/>
</dbReference>
<comment type="caution">
    <text evidence="6">The sequence shown here is derived from an EMBL/GenBank/DDBJ whole genome shotgun (WGS) entry which is preliminary data.</text>
</comment>
<evidence type="ECO:0000256" key="2">
    <source>
        <dbReference type="ARBA" id="ARBA00022989"/>
    </source>
</evidence>
<dbReference type="PROSITE" id="PS50850">
    <property type="entry name" value="MFS"/>
    <property type="match status" value="1"/>
</dbReference>
<dbReference type="InterPro" id="IPR036259">
    <property type="entry name" value="MFS_trans_sf"/>
</dbReference>
<dbReference type="InterPro" id="IPR052524">
    <property type="entry name" value="MFS_Cyanate_Porter"/>
</dbReference>
<dbReference type="PANTHER" id="PTHR23523">
    <property type="match status" value="1"/>
</dbReference>
<feature type="transmembrane region" description="Helical" evidence="4">
    <location>
        <begin position="363"/>
        <end position="384"/>
    </location>
</feature>
<feature type="transmembrane region" description="Helical" evidence="4">
    <location>
        <begin position="299"/>
        <end position="321"/>
    </location>
</feature>
<keyword evidence="2 4" id="KW-1133">Transmembrane helix</keyword>
<dbReference type="GO" id="GO:0022857">
    <property type="term" value="F:transmembrane transporter activity"/>
    <property type="evidence" value="ECO:0007669"/>
    <property type="project" value="InterPro"/>
</dbReference>
<evidence type="ECO:0000259" key="5">
    <source>
        <dbReference type="PROSITE" id="PS50850"/>
    </source>
</evidence>
<evidence type="ECO:0000313" key="6">
    <source>
        <dbReference type="EMBL" id="MCW6537551.1"/>
    </source>
</evidence>
<feature type="transmembrane region" description="Helical" evidence="4">
    <location>
        <begin position="209"/>
        <end position="231"/>
    </location>
</feature>
<feature type="transmembrane region" description="Helical" evidence="4">
    <location>
        <begin position="102"/>
        <end position="120"/>
    </location>
</feature>
<feature type="transmembrane region" description="Helical" evidence="4">
    <location>
        <begin position="49"/>
        <end position="66"/>
    </location>
</feature>
<dbReference type="EMBL" id="JANFAV010000025">
    <property type="protein sequence ID" value="MCW6537551.1"/>
    <property type="molecule type" value="Genomic_DNA"/>
</dbReference>
<organism evidence="6 7">
    <name type="scientific">Sphingomonas lycopersici</name>
    <dbReference type="NCBI Taxonomy" id="2951807"/>
    <lineage>
        <taxon>Bacteria</taxon>
        <taxon>Pseudomonadati</taxon>
        <taxon>Pseudomonadota</taxon>
        <taxon>Alphaproteobacteria</taxon>
        <taxon>Sphingomonadales</taxon>
        <taxon>Sphingomonadaceae</taxon>
        <taxon>Sphingomonas</taxon>
    </lineage>
</organism>
<name>A0AA41ZIY6_9SPHN</name>